<reference evidence="4 5" key="1">
    <citation type="submission" date="2018-12" db="EMBL/GenBank/DDBJ databases">
        <title>Genome Sequence of Candidatus Viridilinea halotolerans isolated from saline sulfide-rich spring.</title>
        <authorList>
            <person name="Grouzdev D.S."/>
            <person name="Burganskaya E.I."/>
            <person name="Krutkina M.S."/>
            <person name="Sukhacheva M.V."/>
            <person name="Gorlenko V.M."/>
        </authorList>
    </citation>
    <scope>NUCLEOTIDE SEQUENCE [LARGE SCALE GENOMIC DNA]</scope>
    <source>
        <strain evidence="4">Chok-6</strain>
    </source>
</reference>
<feature type="region of interest" description="Disordered" evidence="2">
    <location>
        <begin position="649"/>
        <end position="682"/>
    </location>
</feature>
<feature type="compositionally biased region" description="Low complexity" evidence="2">
    <location>
        <begin position="656"/>
        <end position="676"/>
    </location>
</feature>
<name>A0A426U9Q0_9CHLR</name>
<evidence type="ECO:0000313" key="4">
    <source>
        <dbReference type="EMBL" id="RRR76900.1"/>
    </source>
</evidence>
<dbReference type="Proteomes" id="UP000280307">
    <property type="component" value="Unassembled WGS sequence"/>
</dbReference>
<dbReference type="Pfam" id="PF03787">
    <property type="entry name" value="RAMPs"/>
    <property type="match status" value="1"/>
</dbReference>
<dbReference type="AlphaFoldDB" id="A0A426U9Q0"/>
<evidence type="ECO:0000313" key="5">
    <source>
        <dbReference type="Proteomes" id="UP000280307"/>
    </source>
</evidence>
<feature type="domain" description="CRISPR type III-associated protein" evidence="3">
    <location>
        <begin position="52"/>
        <end position="108"/>
    </location>
</feature>
<accession>A0A426U9Q0</accession>
<dbReference type="NCBIfam" id="TIGR03986">
    <property type="entry name" value="TIGR03986 family CRISPR-associated RAMP protein"/>
    <property type="match status" value="1"/>
</dbReference>
<dbReference type="GO" id="GO:0051607">
    <property type="term" value="P:defense response to virus"/>
    <property type="evidence" value="ECO:0007669"/>
    <property type="project" value="UniProtKB-KW"/>
</dbReference>
<dbReference type="InterPro" id="IPR005537">
    <property type="entry name" value="RAMP_III_fam"/>
</dbReference>
<evidence type="ECO:0000259" key="3">
    <source>
        <dbReference type="Pfam" id="PF03787"/>
    </source>
</evidence>
<organism evidence="4 5">
    <name type="scientific">Candidatus Viridilinea halotolerans</name>
    <dbReference type="NCBI Taxonomy" id="2491704"/>
    <lineage>
        <taxon>Bacteria</taxon>
        <taxon>Bacillati</taxon>
        <taxon>Chloroflexota</taxon>
        <taxon>Chloroflexia</taxon>
        <taxon>Chloroflexales</taxon>
        <taxon>Chloroflexineae</taxon>
        <taxon>Oscillochloridaceae</taxon>
        <taxon>Candidatus Viridilinea</taxon>
    </lineage>
</organism>
<dbReference type="CDD" id="cd09726">
    <property type="entry name" value="RAMP_I_III"/>
    <property type="match status" value="1"/>
</dbReference>
<sequence length="766" mass="84479">MTLVHIPKLDDDRAALAPYNFVPLPEQVVPAEAPPEQDRYHPDRFTGRIECTLTTASPLYVRCGLTPEQLAAGLEAKDLAEFFFTSEPNRPVIPGSSLRGMLRALVEIVGYGKMERVTERPRFFYRAVAAKTDDPLATPYRSQLRNVKAGYITQRGGGWAIVPAKPIGTDSFIKVRERDVPATLGLVRMHDPSYRLQRIAVSFTHKRTPNGRTVVDLIGPPGVHEYAGTLVTSGNMLETGRPGQRTQRKNHVVVPDAGANANPIPIAPQAVEDYCNGLSSFVVEQLGPLGVLAEGMPVFYCEPGRGERAVTAFGHNLNFRLPYRFPGSERAATPRDFVPEALRRDTDLDLAEAIFGMVRSQRQAEDERQAVAGRVFVGDAELVAGQADPWLSQAPFTPHILAGPKPTTFQHYLVQPQSAKPALKHYAHRPGEETAIRGHKLYWHKGGAPELRMPTDKLQTVSDTQTTAMRPVRAGVQFGFTLHYENLSEIELGALFWVLRLGSDPAYRLTLGMGKPLGMGAVGLAYRVVQSRREERYQSLFADGAWALGESELSDPDQAQAVAAFEAYVLTQSAEQQRGYGKLAETLRMRCLLALLGWPGPLPEQTRYMEIERTQRPRLGNDGNEYKDRRVLPLPTQVAGIALREAEMATHTSHGAPPAASAPTAPKELPKAKPAANHGSDRLAEGEIFRGVILEDGKEGVAIAHPGHSDIKRVIGVIAPEQKQGQGQFKPKNTRWVEIMRVQAEGKRTILWLKPTSNPEKKEKEK</sequence>
<evidence type="ECO:0000256" key="2">
    <source>
        <dbReference type="SAM" id="MobiDB-lite"/>
    </source>
</evidence>
<proteinExistence type="predicted"/>
<dbReference type="InterPro" id="IPR023825">
    <property type="entry name" value="CRISPR-assoc_RAMP_BGP1436"/>
</dbReference>
<gene>
    <name evidence="4" type="ORF">EI684_02225</name>
</gene>
<evidence type="ECO:0000256" key="1">
    <source>
        <dbReference type="ARBA" id="ARBA00023118"/>
    </source>
</evidence>
<protein>
    <submittedName>
        <fullName evidence="4">TIGR03986 family CRISPR-associated RAMP protein</fullName>
    </submittedName>
</protein>
<comment type="caution">
    <text evidence="4">The sequence shown here is derived from an EMBL/GenBank/DDBJ whole genome shotgun (WGS) entry which is preliminary data.</text>
</comment>
<keyword evidence="1" id="KW-0051">Antiviral defense</keyword>
<dbReference type="EMBL" id="RSAS01000090">
    <property type="protein sequence ID" value="RRR76900.1"/>
    <property type="molecule type" value="Genomic_DNA"/>
</dbReference>